<evidence type="ECO:0000313" key="4">
    <source>
        <dbReference type="Proteomes" id="UP000260823"/>
    </source>
</evidence>
<dbReference type="Proteomes" id="UP000260823">
    <property type="component" value="Unassembled WGS sequence"/>
</dbReference>
<sequence>MAGRQSCAGNYIKVFVFALAAFVSTSVCAQKTTMLNAFAHNDYFHKRPLYDALDNGFTNLEADIFLRNGKLVVAHILPMVDNKGTLEDLYLKPLLASVNGSSNLAARPLGPVTLMIDIKSNAEKTYQALNILLNKYSSIISGYENGKIVQRPVTVVITGNKPFKIIKEQKSRLAFIDEDLTKTYKDTLSTNVYQTASCKYSKMLKWNGKGSLPLKQRQHLSAYVKMAHKYGKKVRLWASPENENVWRELLSCGVDLINTDQLPRLRNFLLARADAYAAMTDLNEQSITLDGVDFP</sequence>
<proteinExistence type="predicted"/>
<dbReference type="Pfam" id="PF13653">
    <property type="entry name" value="GDPD_2"/>
    <property type="match status" value="1"/>
</dbReference>
<dbReference type="InterPro" id="IPR051236">
    <property type="entry name" value="HAT_RTT109-like"/>
</dbReference>
<evidence type="ECO:0000256" key="2">
    <source>
        <dbReference type="SAM" id="SignalP"/>
    </source>
</evidence>
<evidence type="ECO:0000256" key="1">
    <source>
        <dbReference type="ARBA" id="ARBA00014286"/>
    </source>
</evidence>
<dbReference type="RefSeq" id="WP_117381018.1">
    <property type="nucleotide sequence ID" value="NZ_QWDE01000001.1"/>
</dbReference>
<dbReference type="CDD" id="cd08577">
    <property type="entry name" value="PI-PLCc_GDPD_SF_unchar3"/>
    <property type="match status" value="1"/>
</dbReference>
<reference evidence="3 4" key="1">
    <citation type="submission" date="2018-08" db="EMBL/GenBank/DDBJ databases">
        <title>Mucilaginibacter terrae sp. nov., isolated from manganese diggings.</title>
        <authorList>
            <person name="Huang Y."/>
            <person name="Zhou Z."/>
        </authorList>
    </citation>
    <scope>NUCLEOTIDE SEQUENCE [LARGE SCALE GENOMIC DNA]</scope>
    <source>
        <strain evidence="3 4">ZH6</strain>
    </source>
</reference>
<evidence type="ECO:0000313" key="3">
    <source>
        <dbReference type="EMBL" id="RFZ84128.1"/>
    </source>
</evidence>
<accession>A0A3E2NSZ6</accession>
<keyword evidence="4" id="KW-1185">Reference proteome</keyword>
<gene>
    <name evidence="3" type="ORF">DYU05_00375</name>
</gene>
<dbReference type="GO" id="GO:0006629">
    <property type="term" value="P:lipid metabolic process"/>
    <property type="evidence" value="ECO:0007669"/>
    <property type="project" value="InterPro"/>
</dbReference>
<keyword evidence="2" id="KW-0732">Signal</keyword>
<dbReference type="PANTHER" id="PTHR31571">
    <property type="entry name" value="ALTERED INHERITANCE OF MITOCHONDRIA PROTEIN 6"/>
    <property type="match status" value="1"/>
</dbReference>
<feature type="signal peptide" evidence="2">
    <location>
        <begin position="1"/>
        <end position="29"/>
    </location>
</feature>
<protein>
    <recommendedName>
        <fullName evidence="1">Altered inheritance of mitochondria protein 6</fullName>
    </recommendedName>
</protein>
<feature type="chain" id="PRO_5017570155" description="Altered inheritance of mitochondria protein 6" evidence="2">
    <location>
        <begin position="30"/>
        <end position="295"/>
    </location>
</feature>
<name>A0A3E2NSZ6_9SPHI</name>
<dbReference type="Gene3D" id="3.20.20.190">
    <property type="entry name" value="Phosphatidylinositol (PI) phosphodiesterase"/>
    <property type="match status" value="1"/>
</dbReference>
<comment type="caution">
    <text evidence="3">The sequence shown here is derived from an EMBL/GenBank/DDBJ whole genome shotgun (WGS) entry which is preliminary data.</text>
</comment>
<dbReference type="GO" id="GO:0008081">
    <property type="term" value="F:phosphoric diester hydrolase activity"/>
    <property type="evidence" value="ECO:0007669"/>
    <property type="project" value="InterPro"/>
</dbReference>
<dbReference type="InterPro" id="IPR039559">
    <property type="entry name" value="AIM6_PI-PLC-like_dom"/>
</dbReference>
<dbReference type="SUPFAM" id="SSF51695">
    <property type="entry name" value="PLC-like phosphodiesterases"/>
    <property type="match status" value="1"/>
</dbReference>
<dbReference type="InterPro" id="IPR017946">
    <property type="entry name" value="PLC-like_Pdiesterase_TIM-brl"/>
</dbReference>
<dbReference type="OrthoDB" id="9794455at2"/>
<dbReference type="EMBL" id="QWDE01000001">
    <property type="protein sequence ID" value="RFZ84128.1"/>
    <property type="molecule type" value="Genomic_DNA"/>
</dbReference>
<dbReference type="PANTHER" id="PTHR31571:SF1">
    <property type="entry name" value="ALTERED INHERITANCE OF MITOCHONDRIA PROTEIN 6"/>
    <property type="match status" value="1"/>
</dbReference>
<dbReference type="AlphaFoldDB" id="A0A3E2NSZ6"/>
<organism evidence="3 4">
    <name type="scientific">Mucilaginibacter terrenus</name>
    <dbReference type="NCBI Taxonomy" id="2482727"/>
    <lineage>
        <taxon>Bacteria</taxon>
        <taxon>Pseudomonadati</taxon>
        <taxon>Bacteroidota</taxon>
        <taxon>Sphingobacteriia</taxon>
        <taxon>Sphingobacteriales</taxon>
        <taxon>Sphingobacteriaceae</taxon>
        <taxon>Mucilaginibacter</taxon>
    </lineage>
</organism>